<proteinExistence type="predicted"/>
<sequence length="142" mass="15103">MNKTQTLIGVSAVAIDGRALLIEGGPGSGKSTLALALIDRGARLIGDDGVRWEYSSGTILLSSPPNIAGKIEIRGVGIVELDVTSAPLSLILTFASETPRLPESVDTRDWDGVSVPCLPLRKNDLMQALRAEWALRIHGLTF</sequence>
<dbReference type="STRING" id="476157.GCA_001663155_02170"/>
<dbReference type="Pfam" id="PF07475">
    <property type="entry name" value="Hpr_kinase_C"/>
    <property type="match status" value="1"/>
</dbReference>
<dbReference type="SUPFAM" id="SSF53795">
    <property type="entry name" value="PEP carboxykinase-like"/>
    <property type="match status" value="1"/>
</dbReference>
<protein>
    <submittedName>
        <fullName evidence="2">Hpr(Ser) kinase/phosphatase</fullName>
    </submittedName>
</protein>
<dbReference type="GO" id="GO:0006109">
    <property type="term" value="P:regulation of carbohydrate metabolic process"/>
    <property type="evidence" value="ECO:0007669"/>
    <property type="project" value="InterPro"/>
</dbReference>
<keyword evidence="2" id="KW-0808">Transferase</keyword>
<evidence type="ECO:0000313" key="3">
    <source>
        <dbReference type="Proteomes" id="UP000320547"/>
    </source>
</evidence>
<keyword evidence="3" id="KW-1185">Reference proteome</keyword>
<dbReference type="InterPro" id="IPR027417">
    <property type="entry name" value="P-loop_NTPase"/>
</dbReference>
<dbReference type="Proteomes" id="UP000320547">
    <property type="component" value="Unassembled WGS sequence"/>
</dbReference>
<dbReference type="GO" id="GO:0005524">
    <property type="term" value="F:ATP binding"/>
    <property type="evidence" value="ECO:0007669"/>
    <property type="project" value="InterPro"/>
</dbReference>
<dbReference type="GO" id="GO:0000155">
    <property type="term" value="F:phosphorelay sensor kinase activity"/>
    <property type="evidence" value="ECO:0007669"/>
    <property type="project" value="InterPro"/>
</dbReference>
<dbReference type="InterPro" id="IPR011104">
    <property type="entry name" value="Hpr_kin/Pase_C"/>
</dbReference>
<reference evidence="2 3" key="1">
    <citation type="submission" date="2019-07" db="EMBL/GenBank/DDBJ databases">
        <title>Genomic Encyclopedia of Archaeal and Bacterial Type Strains, Phase II (KMG-II): from individual species to whole genera.</title>
        <authorList>
            <person name="Goeker M."/>
        </authorList>
    </citation>
    <scope>NUCLEOTIDE SEQUENCE [LARGE SCALE GENOMIC DNA]</scope>
    <source>
        <strain evidence="2 3">ATCC BAA-2084</strain>
    </source>
</reference>
<dbReference type="AlphaFoldDB" id="A0A562UV92"/>
<dbReference type="OrthoDB" id="8326226at2"/>
<name>A0A562UV92_9SPHN</name>
<dbReference type="RefSeq" id="WP_067601049.1">
    <property type="nucleotide sequence ID" value="NZ_CP015963.1"/>
</dbReference>
<feature type="domain" description="HPr kinase/phosphorylase C-terminal" evidence="1">
    <location>
        <begin position="11"/>
        <end position="81"/>
    </location>
</feature>
<gene>
    <name evidence="2" type="ORF">JN10_1183</name>
</gene>
<dbReference type="EMBL" id="VLLK01000001">
    <property type="protein sequence ID" value="TWJ09546.1"/>
    <property type="molecule type" value="Genomic_DNA"/>
</dbReference>
<keyword evidence="2" id="KW-0418">Kinase</keyword>
<evidence type="ECO:0000259" key="1">
    <source>
        <dbReference type="Pfam" id="PF07475"/>
    </source>
</evidence>
<evidence type="ECO:0000313" key="2">
    <source>
        <dbReference type="EMBL" id="TWJ09546.1"/>
    </source>
</evidence>
<dbReference type="Gene3D" id="3.40.50.300">
    <property type="entry name" value="P-loop containing nucleotide triphosphate hydrolases"/>
    <property type="match status" value="1"/>
</dbReference>
<dbReference type="CDD" id="cd01918">
    <property type="entry name" value="HprK_C"/>
    <property type="match status" value="1"/>
</dbReference>
<comment type="caution">
    <text evidence="2">The sequence shown here is derived from an EMBL/GenBank/DDBJ whole genome shotgun (WGS) entry which is preliminary data.</text>
</comment>
<accession>A0A562UV92</accession>
<organism evidence="2 3">
    <name type="scientific">Altererythrobacter ishigakiensis</name>
    <dbReference type="NCBI Taxonomy" id="476157"/>
    <lineage>
        <taxon>Bacteria</taxon>
        <taxon>Pseudomonadati</taxon>
        <taxon>Pseudomonadota</taxon>
        <taxon>Alphaproteobacteria</taxon>
        <taxon>Sphingomonadales</taxon>
        <taxon>Erythrobacteraceae</taxon>
        <taxon>Altererythrobacter</taxon>
    </lineage>
</organism>